<dbReference type="SFLD" id="SFLDG01067">
    <property type="entry name" value="SPASM/twitch_domain_containing"/>
    <property type="match status" value="1"/>
</dbReference>
<accession>W2D167</accession>
<dbReference type="InterPro" id="IPR058240">
    <property type="entry name" value="rSAM_sf"/>
</dbReference>
<dbReference type="PROSITE" id="PS51918">
    <property type="entry name" value="RADICAL_SAM"/>
    <property type="match status" value="1"/>
</dbReference>
<dbReference type="Pfam" id="PF04055">
    <property type="entry name" value="Radical_SAM"/>
    <property type="match status" value="1"/>
</dbReference>
<dbReference type="InterPro" id="IPR007197">
    <property type="entry name" value="rSAM"/>
</dbReference>
<comment type="caution">
    <text evidence="7">The sequence shown here is derived from an EMBL/GenBank/DDBJ whole genome shotgun (WGS) entry which is preliminary data.</text>
</comment>
<sequence>FQAYILSLFAEGEKISNVSALVSEKYNVDKSAIEEILASYVNNETPIYTIFKSQNIQFPKNVLVDCSRISSDKKNSYSHKRSVRLNEYLDREVDLETDRIKTAPRSLLYMITQKCRTKCNYCYADILRKNTGLSIEQIRHFILDAKNAGVEYIDIIGGEIFCHEKWDEILSLLVELDMCPSYISTKIPLTEDEVVRLKHTGFNGQFQISLDSTDSDKLSKIICAPLDYFNRMKNFIYHLTRYDFNPQINTVLTSVNTSLADMDSLYEFISTIDQVAYWEIRVPEVSIYNLTSYLKTRPSRKVLIECLEYVRKTIVPKSKFEILVSDSALHTNLRCYDENCTTFPGGSCGALKENMFILPDGKVSICEQLYWLNDFIIGDVKYQSIQEIWSSEKATNLYDNVISLYKKSEICSRCSSLQWCAKNKRKCWVKILKAYNTMSINHPDPRCIYAPRLDKDYLTYSNK</sequence>
<keyword evidence="5" id="KW-0411">Iron-sulfur</keyword>
<dbReference type="Proteomes" id="UP000034980">
    <property type="component" value="Unassembled WGS sequence"/>
</dbReference>
<dbReference type="GO" id="GO:0006783">
    <property type="term" value="P:heme biosynthetic process"/>
    <property type="evidence" value="ECO:0007669"/>
    <property type="project" value="TreeGrafter"/>
</dbReference>
<dbReference type="GO" id="GO:0046872">
    <property type="term" value="F:metal ion binding"/>
    <property type="evidence" value="ECO:0007669"/>
    <property type="project" value="UniProtKB-KW"/>
</dbReference>
<evidence type="ECO:0000256" key="1">
    <source>
        <dbReference type="ARBA" id="ARBA00001966"/>
    </source>
</evidence>
<dbReference type="NCBIfam" id="TIGR04085">
    <property type="entry name" value="rSAM_more_4Fe4S"/>
    <property type="match status" value="1"/>
</dbReference>
<dbReference type="Gene3D" id="3.20.20.70">
    <property type="entry name" value="Aldolase class I"/>
    <property type="match status" value="1"/>
</dbReference>
<dbReference type="CDD" id="cd21109">
    <property type="entry name" value="SPASM"/>
    <property type="match status" value="1"/>
</dbReference>
<keyword evidence="2" id="KW-0949">S-adenosyl-L-methionine</keyword>
<dbReference type="PANTHER" id="PTHR11228:SF7">
    <property type="entry name" value="PQQA PEPTIDE CYCLASE"/>
    <property type="match status" value="1"/>
</dbReference>
<keyword evidence="3" id="KW-0479">Metal-binding</keyword>
<name>W2D167_9BACT</name>
<protein>
    <recommendedName>
        <fullName evidence="6">Radical SAM core domain-containing protein</fullName>
    </recommendedName>
</protein>
<keyword evidence="4" id="KW-0408">Iron</keyword>
<evidence type="ECO:0000259" key="6">
    <source>
        <dbReference type="PROSITE" id="PS51918"/>
    </source>
</evidence>
<evidence type="ECO:0000256" key="3">
    <source>
        <dbReference type="ARBA" id="ARBA00022723"/>
    </source>
</evidence>
<reference evidence="7 8" key="1">
    <citation type="submission" date="2013-11" db="EMBL/GenBank/DDBJ databases">
        <title>Single cell genomics of uncultured Tannerella BU063 (oral taxon 286).</title>
        <authorList>
            <person name="Beall C.J."/>
            <person name="Campbell A.G."/>
            <person name="Griffen A.L."/>
            <person name="Podar M."/>
            <person name="Leys E.J."/>
        </authorList>
    </citation>
    <scope>NUCLEOTIDE SEQUENCE [LARGE SCALE GENOMIC DNA]</scope>
    <source>
        <strain evidence="7">Cell 8/11</strain>
    </source>
</reference>
<evidence type="ECO:0000256" key="2">
    <source>
        <dbReference type="ARBA" id="ARBA00022691"/>
    </source>
</evidence>
<comment type="cofactor">
    <cofactor evidence="1">
        <name>[4Fe-4S] cluster</name>
        <dbReference type="ChEBI" id="CHEBI:49883"/>
    </cofactor>
</comment>
<evidence type="ECO:0000256" key="5">
    <source>
        <dbReference type="ARBA" id="ARBA00023014"/>
    </source>
</evidence>
<dbReference type="PANTHER" id="PTHR11228">
    <property type="entry name" value="RADICAL SAM DOMAIN PROTEIN"/>
    <property type="match status" value="1"/>
</dbReference>
<dbReference type="SUPFAM" id="SSF102114">
    <property type="entry name" value="Radical SAM enzymes"/>
    <property type="match status" value="1"/>
</dbReference>
<dbReference type="InterPro" id="IPR023885">
    <property type="entry name" value="4Fe4S-binding_SPASM_dom"/>
</dbReference>
<gene>
    <name evidence="7" type="ORF">T235_05670</name>
</gene>
<evidence type="ECO:0000313" key="7">
    <source>
        <dbReference type="EMBL" id="ETK13053.1"/>
    </source>
</evidence>
<dbReference type="AlphaFoldDB" id="W2D167"/>
<evidence type="ECO:0000256" key="4">
    <source>
        <dbReference type="ARBA" id="ARBA00023004"/>
    </source>
</evidence>
<dbReference type="EMBL" id="AYYF01000970">
    <property type="protein sequence ID" value="ETK13053.1"/>
    <property type="molecule type" value="Genomic_DNA"/>
</dbReference>
<organism evidence="7 8">
    <name type="scientific">Tannerella sp. oral taxon BU063 isolate Cell 8/11</name>
    <dbReference type="NCBI Taxonomy" id="1411915"/>
    <lineage>
        <taxon>Bacteria</taxon>
        <taxon>Pseudomonadati</taxon>
        <taxon>Bacteroidota</taxon>
        <taxon>Bacteroidia</taxon>
        <taxon>Bacteroidales</taxon>
        <taxon>Tannerellaceae</taxon>
        <taxon>Tannerella</taxon>
    </lineage>
</organism>
<feature type="domain" description="Radical SAM core" evidence="6">
    <location>
        <begin position="101"/>
        <end position="334"/>
    </location>
</feature>
<proteinExistence type="predicted"/>
<dbReference type="SFLD" id="SFLDS00029">
    <property type="entry name" value="Radical_SAM"/>
    <property type="match status" value="1"/>
</dbReference>
<feature type="non-terminal residue" evidence="7">
    <location>
        <position position="1"/>
    </location>
</feature>
<dbReference type="InterPro" id="IPR050377">
    <property type="entry name" value="Radical_SAM_PqqE_MftC-like"/>
</dbReference>
<dbReference type="PATRIC" id="fig|1411915.3.peg.339"/>
<dbReference type="CDD" id="cd01335">
    <property type="entry name" value="Radical_SAM"/>
    <property type="match status" value="1"/>
</dbReference>
<evidence type="ECO:0000313" key="8">
    <source>
        <dbReference type="Proteomes" id="UP000034980"/>
    </source>
</evidence>
<dbReference type="Pfam" id="PF13186">
    <property type="entry name" value="SPASM"/>
    <property type="match status" value="1"/>
</dbReference>
<dbReference type="InterPro" id="IPR013785">
    <property type="entry name" value="Aldolase_TIM"/>
</dbReference>
<dbReference type="GO" id="GO:0051536">
    <property type="term" value="F:iron-sulfur cluster binding"/>
    <property type="evidence" value="ECO:0007669"/>
    <property type="project" value="UniProtKB-KW"/>
</dbReference>
<dbReference type="GO" id="GO:0003824">
    <property type="term" value="F:catalytic activity"/>
    <property type="evidence" value="ECO:0007669"/>
    <property type="project" value="InterPro"/>
</dbReference>